<evidence type="ECO:0000256" key="2">
    <source>
        <dbReference type="ARBA" id="ARBA00022448"/>
    </source>
</evidence>
<dbReference type="CDD" id="cd06261">
    <property type="entry name" value="TM_PBP2"/>
    <property type="match status" value="1"/>
</dbReference>
<evidence type="ECO:0000256" key="7">
    <source>
        <dbReference type="RuleBase" id="RU363032"/>
    </source>
</evidence>
<dbReference type="AlphaFoldDB" id="A0A0D6DUH4"/>
<dbReference type="InterPro" id="IPR035906">
    <property type="entry name" value="MetI-like_sf"/>
</dbReference>
<dbReference type="EMBL" id="LN774769">
    <property type="protein sequence ID" value="CEN27391.1"/>
    <property type="molecule type" value="Genomic_DNA"/>
</dbReference>
<organism evidence="9 10">
    <name type="scientific">Pseudolactococcus piscium MKFS47</name>
    <dbReference type="NCBI Taxonomy" id="297352"/>
    <lineage>
        <taxon>Bacteria</taxon>
        <taxon>Bacillati</taxon>
        <taxon>Bacillota</taxon>
        <taxon>Bacilli</taxon>
        <taxon>Lactobacillales</taxon>
        <taxon>Streptococcaceae</taxon>
        <taxon>Pseudolactococcus</taxon>
    </lineage>
</organism>
<keyword evidence="2 7" id="KW-0813">Transport</keyword>
<dbReference type="SUPFAM" id="SSF161098">
    <property type="entry name" value="MetI-like"/>
    <property type="match status" value="1"/>
</dbReference>
<dbReference type="GO" id="GO:0048473">
    <property type="term" value="P:D-methionine transmembrane transport"/>
    <property type="evidence" value="ECO:0007669"/>
    <property type="project" value="TreeGrafter"/>
</dbReference>
<evidence type="ECO:0000256" key="6">
    <source>
        <dbReference type="ARBA" id="ARBA00023136"/>
    </source>
</evidence>
<dbReference type="PANTHER" id="PTHR30450">
    <property type="entry name" value="ABC TRANSPORTER PERMEASE"/>
    <property type="match status" value="1"/>
</dbReference>
<gene>
    <name evidence="9" type="primary">metI1</name>
    <name evidence="9" type="ORF">LACPI_0191</name>
</gene>
<feature type="domain" description="ABC transmembrane type-1" evidence="8">
    <location>
        <begin position="18"/>
        <end position="212"/>
    </location>
</feature>
<name>A0A0D6DUH4_9LACT</name>
<keyword evidence="5 7" id="KW-1133">Transmembrane helix</keyword>
<feature type="transmembrane region" description="Helical" evidence="7">
    <location>
        <begin position="152"/>
        <end position="185"/>
    </location>
</feature>
<evidence type="ECO:0000313" key="9">
    <source>
        <dbReference type="EMBL" id="CEN27391.1"/>
    </source>
</evidence>
<dbReference type="STRING" id="1364.LP2241_10165"/>
<dbReference type="Pfam" id="PF00528">
    <property type="entry name" value="BPD_transp_1"/>
    <property type="match status" value="1"/>
</dbReference>
<keyword evidence="3" id="KW-1003">Cell membrane</keyword>
<dbReference type="InterPro" id="IPR000515">
    <property type="entry name" value="MetI-like"/>
</dbReference>
<comment type="subcellular location">
    <subcellularLocation>
        <location evidence="1 7">Cell membrane</location>
        <topology evidence="1 7">Multi-pass membrane protein</topology>
    </subcellularLocation>
</comment>
<proteinExistence type="inferred from homology"/>
<feature type="transmembrane region" description="Helical" evidence="7">
    <location>
        <begin position="58"/>
        <end position="83"/>
    </location>
</feature>
<dbReference type="Gene3D" id="1.10.3720.10">
    <property type="entry name" value="MetI-like"/>
    <property type="match status" value="1"/>
</dbReference>
<keyword evidence="6 7" id="KW-0472">Membrane</keyword>
<dbReference type="PROSITE" id="PS50928">
    <property type="entry name" value="ABC_TM1"/>
    <property type="match status" value="1"/>
</dbReference>
<evidence type="ECO:0000256" key="1">
    <source>
        <dbReference type="ARBA" id="ARBA00004651"/>
    </source>
</evidence>
<feature type="transmembrane region" description="Helical" evidence="7">
    <location>
        <begin position="191"/>
        <end position="212"/>
    </location>
</feature>
<dbReference type="HOGENOM" id="CLU_077375_0_2_9"/>
<dbReference type="GO" id="GO:0005886">
    <property type="term" value="C:plasma membrane"/>
    <property type="evidence" value="ECO:0007669"/>
    <property type="project" value="UniProtKB-SubCell"/>
</dbReference>
<accession>A0A0D6DUH4</accession>
<sequence>MSFMTSIQYYLPELILALKETGIMMGIAMTSCLLIGLPLGIAMFDANPQIQGKRTIRYWLFNFIVTVVRSFPYLLFVITLIPLTRFLLGRAFGPYPASFSLSIIGIVIFARLVEQVLLDIPVSTRELANALGATKWQYIWHFLLAEARSGLVLAYTTAVVSLVSYSTVMGIIGGGGIGSFALIYGYQSYQYGIMGLAIALMIFLVFIIQMIGNQVAYKLDKRK</sequence>
<dbReference type="KEGG" id="lpk:LACPI_0191"/>
<dbReference type="GO" id="GO:0015031">
    <property type="term" value="P:protein transport"/>
    <property type="evidence" value="ECO:0007669"/>
    <property type="project" value="UniProtKB-KW"/>
</dbReference>
<keyword evidence="4 7" id="KW-0812">Transmembrane</keyword>
<feature type="transmembrane region" description="Helical" evidence="7">
    <location>
        <begin position="95"/>
        <end position="113"/>
    </location>
</feature>
<comment type="similarity">
    <text evidence="7">Belongs to the binding-protein-dependent transport system permease family.</text>
</comment>
<dbReference type="RefSeq" id="WP_047914679.1">
    <property type="nucleotide sequence ID" value="NZ_LN774769.1"/>
</dbReference>
<dbReference type="GO" id="GO:0015833">
    <property type="term" value="P:peptide transport"/>
    <property type="evidence" value="ECO:0007669"/>
    <property type="project" value="UniProtKB-KW"/>
</dbReference>
<dbReference type="PANTHER" id="PTHR30450:SF1">
    <property type="entry name" value="D-METHIONINE TRANSPORT SYSTEM PERMEASE PROTEIN METI-RELATED"/>
    <property type="match status" value="1"/>
</dbReference>
<dbReference type="InterPro" id="IPR051322">
    <property type="entry name" value="AA_ABC_Transporter_Permease"/>
</dbReference>
<dbReference type="Proteomes" id="UP000033166">
    <property type="component" value="Chromosome I"/>
</dbReference>
<evidence type="ECO:0000256" key="4">
    <source>
        <dbReference type="ARBA" id="ARBA00022692"/>
    </source>
</evidence>
<feature type="transmembrane region" description="Helical" evidence="7">
    <location>
        <begin position="23"/>
        <end position="46"/>
    </location>
</feature>
<evidence type="ECO:0000313" key="10">
    <source>
        <dbReference type="Proteomes" id="UP000033166"/>
    </source>
</evidence>
<protein>
    <submittedName>
        <fullName evidence="9">Probable D-methionine transport system permease protein MetI</fullName>
    </submittedName>
</protein>
<evidence type="ECO:0000256" key="3">
    <source>
        <dbReference type="ARBA" id="ARBA00022475"/>
    </source>
</evidence>
<reference evidence="10" key="1">
    <citation type="submission" date="2015-01" db="EMBL/GenBank/DDBJ databases">
        <authorList>
            <person name="Andreevskaya M."/>
        </authorList>
    </citation>
    <scope>NUCLEOTIDE SEQUENCE [LARGE SCALE GENOMIC DNA]</scope>
    <source>
        <strain evidence="10">MKFS47</strain>
    </source>
</reference>
<evidence type="ECO:0000256" key="5">
    <source>
        <dbReference type="ARBA" id="ARBA00022989"/>
    </source>
</evidence>
<evidence type="ECO:0000259" key="8">
    <source>
        <dbReference type="PROSITE" id="PS50928"/>
    </source>
</evidence>